<dbReference type="Proteomes" id="UP000028924">
    <property type="component" value="Unassembled WGS sequence"/>
</dbReference>
<organism evidence="2 3">
    <name type="scientific">Auxenochlorella protothecoides</name>
    <name type="common">Green microalga</name>
    <name type="synonym">Chlorella protothecoides</name>
    <dbReference type="NCBI Taxonomy" id="3075"/>
    <lineage>
        <taxon>Eukaryota</taxon>
        <taxon>Viridiplantae</taxon>
        <taxon>Chlorophyta</taxon>
        <taxon>core chlorophytes</taxon>
        <taxon>Trebouxiophyceae</taxon>
        <taxon>Chlorellales</taxon>
        <taxon>Chlorellaceae</taxon>
        <taxon>Auxenochlorella</taxon>
    </lineage>
</organism>
<dbReference type="RefSeq" id="XP_011400169.1">
    <property type="nucleotide sequence ID" value="XM_011401867.1"/>
</dbReference>
<reference evidence="2 3" key="1">
    <citation type="journal article" date="2014" name="BMC Genomics">
        <title>Oil accumulation mechanisms of the oleaginous microalga Chlorella protothecoides revealed through its genome, transcriptomes, and proteomes.</title>
        <authorList>
            <person name="Gao C."/>
            <person name="Wang Y."/>
            <person name="Shen Y."/>
            <person name="Yan D."/>
            <person name="He X."/>
            <person name="Dai J."/>
            <person name="Wu Q."/>
        </authorList>
    </citation>
    <scope>NUCLEOTIDE SEQUENCE [LARGE SCALE GENOMIC DNA]</scope>
    <source>
        <strain evidence="2 3">0710</strain>
    </source>
</reference>
<accession>A0A087SN98</accession>
<feature type="region of interest" description="Disordered" evidence="1">
    <location>
        <begin position="1"/>
        <end position="135"/>
    </location>
</feature>
<evidence type="ECO:0000313" key="2">
    <source>
        <dbReference type="EMBL" id="KFM27202.1"/>
    </source>
</evidence>
<dbReference type="GeneID" id="23615863"/>
<proteinExistence type="predicted"/>
<feature type="compositionally biased region" description="Basic and acidic residues" evidence="1">
    <location>
        <begin position="158"/>
        <end position="167"/>
    </location>
</feature>
<dbReference type="AlphaFoldDB" id="A0A087SN98"/>
<gene>
    <name evidence="2" type="ORF">F751_4472</name>
</gene>
<keyword evidence="3" id="KW-1185">Reference proteome</keyword>
<evidence type="ECO:0000256" key="1">
    <source>
        <dbReference type="SAM" id="MobiDB-lite"/>
    </source>
</evidence>
<feature type="region of interest" description="Disordered" evidence="1">
    <location>
        <begin position="148"/>
        <end position="167"/>
    </location>
</feature>
<dbReference type="KEGG" id="apro:F751_4472"/>
<evidence type="ECO:0000313" key="3">
    <source>
        <dbReference type="Proteomes" id="UP000028924"/>
    </source>
</evidence>
<feature type="compositionally biased region" description="Basic residues" evidence="1">
    <location>
        <begin position="53"/>
        <end position="63"/>
    </location>
</feature>
<feature type="compositionally biased region" description="Basic and acidic residues" evidence="1">
    <location>
        <begin position="68"/>
        <end position="100"/>
    </location>
</feature>
<name>A0A087SN98_AUXPR</name>
<sequence>MPRIAMCRPRASYQEESGADAKLGGDHAAQAGGHRPRQRPGKGVHGAGGRQVPGRHQHGHQRSAGRGVEGHARELEGEQGVEARRVLPRGDGHQGRDHGAGEQGGGDQDAHPVEPVEGGWGGWSRGARPGTSGQADRVELIPRQARACGGTHSPVGHHARDGCQDQGRKEVQQHHASECEARALRVGIDEDQDGHIAAGRGRGGG</sequence>
<dbReference type="EMBL" id="KL662144">
    <property type="protein sequence ID" value="KFM27202.1"/>
    <property type="molecule type" value="Genomic_DNA"/>
</dbReference>
<protein>
    <submittedName>
        <fullName evidence="2">Uncharacterized protein</fullName>
    </submittedName>
</protein>